<dbReference type="RefSeq" id="WP_107827495.1">
    <property type="nucleotide sequence ID" value="NZ_CP160205.1"/>
</dbReference>
<proteinExistence type="predicted"/>
<evidence type="ECO:0000313" key="4">
    <source>
        <dbReference type="EMBL" id="PTQ99571.1"/>
    </source>
</evidence>
<dbReference type="GO" id="GO:0004180">
    <property type="term" value="F:carboxypeptidase activity"/>
    <property type="evidence" value="ECO:0007669"/>
    <property type="project" value="UniProtKB-KW"/>
</dbReference>
<feature type="compositionally biased region" description="Gly residues" evidence="1">
    <location>
        <begin position="963"/>
        <end position="981"/>
    </location>
</feature>
<evidence type="ECO:0000256" key="1">
    <source>
        <dbReference type="SAM" id="MobiDB-lite"/>
    </source>
</evidence>
<evidence type="ECO:0000259" key="3">
    <source>
        <dbReference type="Pfam" id="PF14905"/>
    </source>
</evidence>
<name>A0A2T5JCT1_9SPHI</name>
<feature type="region of interest" description="Disordered" evidence="1">
    <location>
        <begin position="945"/>
        <end position="981"/>
    </location>
</feature>
<organism evidence="4 5">
    <name type="scientific">Mucilaginibacter yixingensis</name>
    <dbReference type="NCBI Taxonomy" id="1295612"/>
    <lineage>
        <taxon>Bacteria</taxon>
        <taxon>Pseudomonadati</taxon>
        <taxon>Bacteroidota</taxon>
        <taxon>Sphingobacteriia</taxon>
        <taxon>Sphingobacteriales</taxon>
        <taxon>Sphingobacteriaceae</taxon>
        <taxon>Mucilaginibacter</taxon>
    </lineage>
</organism>
<dbReference type="Gene3D" id="2.60.40.1120">
    <property type="entry name" value="Carboxypeptidase-like, regulatory domain"/>
    <property type="match status" value="1"/>
</dbReference>
<dbReference type="InterPro" id="IPR041700">
    <property type="entry name" value="OMP_b-brl_3"/>
</dbReference>
<dbReference type="AlphaFoldDB" id="A0A2T5JCT1"/>
<feature type="chain" id="PRO_5015717813" evidence="2">
    <location>
        <begin position="21"/>
        <end position="981"/>
    </location>
</feature>
<keyword evidence="2" id="KW-0732">Signal</keyword>
<sequence length="981" mass="106715">MKHLNLLVIIVLFFCGLARAQNAHDITGSIIDTTKMTVPGASVKLKTDLGDSTVRVTGIDGKFTFAGIKANKITLTISSIGYQGVIKHFTFANDDKPLNIGAVILKTTSKMLSGVTIVGINPVVLKEDTTQYSAAAYKVRDNAPVEDLVKKLPGVDVDADGNVSTKGKQITKVRINGKDVFGGDLQSITKNLPADVVENIQMIDDYGDQANLTGIKTGEPNQIMNITIRKDKNYGYSANVTGGAGKDALPAPEPNDTRYSGLVNVFKFKGDQQIYLLGNLNNTNARTFNFGGGGGGGGGFGGGGGGGRGNAARGGGAGNAGVSTQNGITAMHSGGINYRDQWGKWSVYGSYSVADNTTNTISSTKQESINGTTSVINNQASNDKEEDINHRFTWNMEWKPDTINYLKITPTFSYAKTITNYSDEVNKINITDTKTQATHYTSTALNSISTSPSYGAAILYNHRFMGSGRNFSVFINASTSHSDADQNPIYTYLTGPHSVPANQLISNGSLSNSISSQFSYIEPLSKRSFLEANYTYSRSHTTSDKETDTLTTTNTYTRYNAASNSYAFDFTTNRFGLNYRFIEQKYNYTLGIAVQPATLQGSSLLAAPITKNTFNWIPTARFIYNFSRSQSFSANYNGSSNQPTFSQLQPVYDYSNASYPVIGNANLSPEFNHNIQIRYNQFSFQTGDVMFFNLNFTKTDNKIVTNSITYPTHYSQNTRLQNTITSAYLNADGYYTGNFQFTYAKPWQARKYTLALNGNINYTNNIGYLTSIDSIAPLRTDSISLKNIARSLTFTPNISFRTDITDVIDSRLQLGYSITKVDNSVKTALTQASSNVRAFTVGLNGKNYFWKDWTLSYDYSKVFNYGYTQKVTNPNLLAVYVERRFLKNNMATLRAAVNDVFNQNAGYSLAAANGGTTETSVNRLGRYFLLTLNIRLQKFAGKAPDNGFGPGNGGGRHNREGRGGGGFGGGGGGGGGFGGAF</sequence>
<dbReference type="EMBL" id="QAOQ01000002">
    <property type="protein sequence ID" value="PTQ99571.1"/>
    <property type="molecule type" value="Genomic_DNA"/>
</dbReference>
<evidence type="ECO:0000313" key="5">
    <source>
        <dbReference type="Proteomes" id="UP000244168"/>
    </source>
</evidence>
<keyword evidence="5" id="KW-1185">Reference proteome</keyword>
<dbReference type="SUPFAM" id="SSF56935">
    <property type="entry name" value="Porins"/>
    <property type="match status" value="1"/>
</dbReference>
<dbReference type="SUPFAM" id="SSF49464">
    <property type="entry name" value="Carboxypeptidase regulatory domain-like"/>
    <property type="match status" value="1"/>
</dbReference>
<keyword evidence="4" id="KW-0645">Protease</keyword>
<accession>A0A2T5JCT1</accession>
<keyword evidence="4" id="KW-0378">Hydrolase</keyword>
<reference evidence="4 5" key="1">
    <citation type="submission" date="2018-04" db="EMBL/GenBank/DDBJ databases">
        <title>Genomic Encyclopedia of Archaeal and Bacterial Type Strains, Phase II (KMG-II): from individual species to whole genera.</title>
        <authorList>
            <person name="Goeker M."/>
        </authorList>
    </citation>
    <scope>NUCLEOTIDE SEQUENCE [LARGE SCALE GENOMIC DNA]</scope>
    <source>
        <strain evidence="4 5">DSM 26809</strain>
    </source>
</reference>
<dbReference type="Pfam" id="PF13715">
    <property type="entry name" value="CarbopepD_reg_2"/>
    <property type="match status" value="1"/>
</dbReference>
<keyword evidence="4" id="KW-0121">Carboxypeptidase</keyword>
<feature type="domain" description="Outer membrane protein beta-barrel" evidence="3">
    <location>
        <begin position="462"/>
        <end position="727"/>
    </location>
</feature>
<gene>
    <name evidence="4" type="ORF">C8P68_102396</name>
</gene>
<comment type="caution">
    <text evidence="4">The sequence shown here is derived from an EMBL/GenBank/DDBJ whole genome shotgun (WGS) entry which is preliminary data.</text>
</comment>
<evidence type="ECO:0000256" key="2">
    <source>
        <dbReference type="SAM" id="SignalP"/>
    </source>
</evidence>
<dbReference type="InterPro" id="IPR008969">
    <property type="entry name" value="CarboxyPept-like_regulatory"/>
</dbReference>
<dbReference type="Pfam" id="PF14905">
    <property type="entry name" value="OMP_b-brl_3"/>
    <property type="match status" value="1"/>
</dbReference>
<protein>
    <submittedName>
        <fullName evidence="4">Carboxypeptidase-like protein</fullName>
    </submittedName>
</protein>
<dbReference type="Proteomes" id="UP000244168">
    <property type="component" value="Unassembled WGS sequence"/>
</dbReference>
<feature type="signal peptide" evidence="2">
    <location>
        <begin position="1"/>
        <end position="20"/>
    </location>
</feature>